<dbReference type="NCBIfam" id="TIGR01494">
    <property type="entry name" value="ATPase_P-type"/>
    <property type="match status" value="2"/>
</dbReference>
<keyword evidence="12" id="KW-1185">Reference proteome</keyword>
<evidence type="ECO:0000313" key="12">
    <source>
        <dbReference type="Proteomes" id="UP000292136"/>
    </source>
</evidence>
<sequence length="915" mass="97088">MPRPDASSPVWHHLSGDAVAEHWQTSCAEGLSEAEVECRRQTHGENRLTPKPGKGPLLRFALQFAQPLVLVLLLAGAVTAFLGEWVDSGVIFGVTLINAIIGFIQEGKAESALAALARSVASEVTVLREGEKKRLPSRALVPGDVVLLAAGDKVPADLRLFRAKEMKAMEAALTGESTASDKHAETLPPETLLADRGNMAYAGTMVVSGQGAGITIATGDATETGRISKLMGETPDLMTPLTRKMAAFSNWLLMAIGALALFTFAVGLWRGESPFEMFMAAVALAVGAIPEGLPAAMTITLAIGVSRMAKRRAIIRKLPAVETLGSTTVICSDKTGTLTENQMTVREVVAGGIAYPVSGNGYAPEGEIGGRRLGNEAPPEPALRETLLAAALCNDAGLFKEGRHWQISGDPTEAALLVAARKAGLDEHTLLSLYPRQDELPFDSARQYMATLHRGDGGLVVYAKGALEKLLPHCRRRCNAEGQPVPLSAADAAAIERQAREMAARGLRVLAVARRGWAAEAVLEADSLIAGEGLDYLGLIGMMDPPRAQAVAAVKACRNAGIRVKMITGDHAVTALAIARQIGIAAEGEQALSGGELAALDDAGLQAAVQQINVFARVEPEQKLRLVRALQAQGQVVAMTGDGVNDAPALKQANIGIAMGITGTEVAKEAAAMVLTDDNFAAIEAAVEEGRGVFDNLVKFITWTLPTNFGEGLVIVAAIVAGATLPITPLQILWINMTTAVFLGLMLAFEPIEKGVMARPPRAPQTPVLDAPLVGRILLVSLLLLLGAFGLFLRELDQGHTLAEARTVAVNVFVLVETVYLFNCRSLTHSFWSIGLFTNRWFWGGIGTMAALQLLFTYAPIMNRLFATAPIGLTEWLEIGAFALFCGLVIGTEKRLRLGFARRQAVRNLPGSGRL</sequence>
<dbReference type="SUPFAM" id="SSF81660">
    <property type="entry name" value="Metal cation-transporting ATPase, ATP-binding domain N"/>
    <property type="match status" value="1"/>
</dbReference>
<name>A0ABY0ISM4_9RHOO</name>
<dbReference type="SFLD" id="SFLDG00002">
    <property type="entry name" value="C1.7:_P-type_atpase_like"/>
    <property type="match status" value="1"/>
</dbReference>
<evidence type="ECO:0000256" key="9">
    <source>
        <dbReference type="SAM" id="Phobius"/>
    </source>
</evidence>
<dbReference type="Gene3D" id="3.40.1110.10">
    <property type="entry name" value="Calcium-transporting ATPase, cytoplasmic domain N"/>
    <property type="match status" value="1"/>
</dbReference>
<dbReference type="InterPro" id="IPR008250">
    <property type="entry name" value="ATPase_P-typ_transduc_dom_A_sf"/>
</dbReference>
<dbReference type="RefSeq" id="WP_130458977.1">
    <property type="nucleotide sequence ID" value="NZ_SHKM01000001.1"/>
</dbReference>
<dbReference type="InterPro" id="IPR023298">
    <property type="entry name" value="ATPase_P-typ_TM_dom_sf"/>
</dbReference>
<evidence type="ECO:0000256" key="4">
    <source>
        <dbReference type="ARBA" id="ARBA00022741"/>
    </source>
</evidence>
<dbReference type="Gene3D" id="1.20.1110.10">
    <property type="entry name" value="Calcium-transporting ATPase, transmembrane domain"/>
    <property type="match status" value="1"/>
</dbReference>
<dbReference type="PRINTS" id="PR00119">
    <property type="entry name" value="CATATPASE"/>
</dbReference>
<evidence type="ECO:0000313" key="11">
    <source>
        <dbReference type="EMBL" id="RZT90587.1"/>
    </source>
</evidence>
<evidence type="ECO:0000256" key="2">
    <source>
        <dbReference type="ARBA" id="ARBA00005675"/>
    </source>
</evidence>
<feature type="transmembrane region" description="Helical" evidence="9">
    <location>
        <begin position="873"/>
        <end position="892"/>
    </location>
</feature>
<gene>
    <name evidence="11" type="ORF">EV678_1405</name>
</gene>
<dbReference type="Pfam" id="PF08282">
    <property type="entry name" value="Hydrolase_3"/>
    <property type="match status" value="1"/>
</dbReference>
<dbReference type="PRINTS" id="PR00120">
    <property type="entry name" value="HATPASE"/>
</dbReference>
<keyword evidence="5" id="KW-0067">ATP-binding</keyword>
<evidence type="ECO:0000256" key="7">
    <source>
        <dbReference type="ARBA" id="ARBA00022989"/>
    </source>
</evidence>
<reference evidence="11 12" key="1">
    <citation type="submission" date="2019-02" db="EMBL/GenBank/DDBJ databases">
        <title>Genomic Encyclopedia of Type Strains, Phase IV (KMG-IV): sequencing the most valuable type-strain genomes for metagenomic binning, comparative biology and taxonomic classification.</title>
        <authorList>
            <person name="Goeker M."/>
        </authorList>
    </citation>
    <scope>NUCLEOTIDE SEQUENCE [LARGE SCALE GENOMIC DNA]</scope>
    <source>
        <strain evidence="11 12">DSM 21223</strain>
    </source>
</reference>
<keyword evidence="8 9" id="KW-0472">Membrane</keyword>
<organism evidence="11 12">
    <name type="scientific">Azospira oryzae</name>
    <dbReference type="NCBI Taxonomy" id="146939"/>
    <lineage>
        <taxon>Bacteria</taxon>
        <taxon>Pseudomonadati</taxon>
        <taxon>Pseudomonadota</taxon>
        <taxon>Betaproteobacteria</taxon>
        <taxon>Rhodocyclales</taxon>
        <taxon>Rhodocyclaceae</taxon>
        <taxon>Azospira</taxon>
    </lineage>
</organism>
<keyword evidence="3 9" id="KW-0812">Transmembrane</keyword>
<accession>A0ABY0ISM4</accession>
<dbReference type="CDD" id="cd02080">
    <property type="entry name" value="P-type_ATPase_cation"/>
    <property type="match status" value="1"/>
</dbReference>
<comment type="similarity">
    <text evidence="2">Belongs to the cation transport ATPase (P-type) (TC 3.A.3) family. Type IIA subfamily.</text>
</comment>
<feature type="transmembrane region" description="Helical" evidence="9">
    <location>
        <begin position="773"/>
        <end position="793"/>
    </location>
</feature>
<evidence type="ECO:0000256" key="3">
    <source>
        <dbReference type="ARBA" id="ARBA00022692"/>
    </source>
</evidence>
<dbReference type="InterPro" id="IPR050510">
    <property type="entry name" value="Cation_transp_ATPase_P-type"/>
</dbReference>
<dbReference type="InterPro" id="IPR044492">
    <property type="entry name" value="P_typ_ATPase_HD_dom"/>
</dbReference>
<feature type="transmembrane region" description="Helical" evidence="9">
    <location>
        <begin position="842"/>
        <end position="861"/>
    </location>
</feature>
<feature type="transmembrane region" description="Helical" evidence="9">
    <location>
        <begin position="277"/>
        <end position="303"/>
    </location>
</feature>
<feature type="domain" description="Cation-transporting P-type ATPase N-terminal" evidence="10">
    <location>
        <begin position="10"/>
        <end position="84"/>
    </location>
</feature>
<dbReference type="InterPro" id="IPR023299">
    <property type="entry name" value="ATPase_P-typ_cyto_dom_N"/>
</dbReference>
<feature type="transmembrane region" description="Helical" evidence="9">
    <location>
        <begin position="251"/>
        <end position="271"/>
    </location>
</feature>
<dbReference type="InterPro" id="IPR023214">
    <property type="entry name" value="HAD_sf"/>
</dbReference>
<dbReference type="InterPro" id="IPR036412">
    <property type="entry name" value="HAD-like_sf"/>
</dbReference>
<dbReference type="Pfam" id="PF00689">
    <property type="entry name" value="Cation_ATPase_C"/>
    <property type="match status" value="1"/>
</dbReference>
<dbReference type="SUPFAM" id="SSF81665">
    <property type="entry name" value="Calcium ATPase, transmembrane domain M"/>
    <property type="match status" value="1"/>
</dbReference>
<feature type="transmembrane region" description="Helical" evidence="9">
    <location>
        <begin position="733"/>
        <end position="752"/>
    </location>
</feature>
<comment type="caution">
    <text evidence="11">The sequence shown here is derived from an EMBL/GenBank/DDBJ whole genome shotgun (WGS) entry which is preliminary data.</text>
</comment>
<dbReference type="Pfam" id="PF13246">
    <property type="entry name" value="Cation_ATPase"/>
    <property type="match status" value="1"/>
</dbReference>
<dbReference type="InterPro" id="IPR059000">
    <property type="entry name" value="ATPase_P-type_domA"/>
</dbReference>
<dbReference type="PANTHER" id="PTHR43294">
    <property type="entry name" value="SODIUM/POTASSIUM-TRANSPORTING ATPASE SUBUNIT ALPHA"/>
    <property type="match status" value="1"/>
</dbReference>
<dbReference type="SFLD" id="SFLDF00027">
    <property type="entry name" value="p-type_atpase"/>
    <property type="match status" value="1"/>
</dbReference>
<dbReference type="SMART" id="SM00831">
    <property type="entry name" value="Cation_ATPase_N"/>
    <property type="match status" value="1"/>
</dbReference>
<feature type="transmembrane region" description="Helical" evidence="9">
    <location>
        <begin position="805"/>
        <end position="822"/>
    </location>
</feature>
<evidence type="ECO:0000256" key="1">
    <source>
        <dbReference type="ARBA" id="ARBA00004141"/>
    </source>
</evidence>
<dbReference type="InterPro" id="IPR018303">
    <property type="entry name" value="ATPase_P-typ_P_site"/>
</dbReference>
<dbReference type="Gene3D" id="2.70.150.10">
    <property type="entry name" value="Calcium-transporting ATPase, cytoplasmic transduction domain A"/>
    <property type="match status" value="1"/>
</dbReference>
<dbReference type="InterPro" id="IPR004014">
    <property type="entry name" value="ATPase_P-typ_cation-transptr_N"/>
</dbReference>
<evidence type="ECO:0000256" key="6">
    <source>
        <dbReference type="ARBA" id="ARBA00022967"/>
    </source>
</evidence>
<keyword evidence="7 9" id="KW-1133">Transmembrane helix</keyword>
<dbReference type="InterPro" id="IPR006068">
    <property type="entry name" value="ATPase_P-typ_cation-transptr_C"/>
</dbReference>
<feature type="transmembrane region" description="Helical" evidence="9">
    <location>
        <begin position="57"/>
        <end position="82"/>
    </location>
</feature>
<proteinExistence type="inferred from homology"/>
<feature type="transmembrane region" description="Helical" evidence="9">
    <location>
        <begin position="709"/>
        <end position="727"/>
    </location>
</feature>
<keyword evidence="4" id="KW-0547">Nucleotide-binding</keyword>
<comment type="subcellular location">
    <subcellularLocation>
        <location evidence="1">Membrane</location>
        <topology evidence="1">Multi-pass membrane protein</topology>
    </subcellularLocation>
</comment>
<evidence type="ECO:0000259" key="10">
    <source>
        <dbReference type="SMART" id="SM00831"/>
    </source>
</evidence>
<dbReference type="Gene3D" id="3.40.50.1000">
    <property type="entry name" value="HAD superfamily/HAD-like"/>
    <property type="match status" value="1"/>
</dbReference>
<dbReference type="SFLD" id="SFLDS00003">
    <property type="entry name" value="Haloacid_Dehalogenase"/>
    <property type="match status" value="1"/>
</dbReference>
<dbReference type="Pfam" id="PF00122">
    <property type="entry name" value="E1-E2_ATPase"/>
    <property type="match status" value="1"/>
</dbReference>
<dbReference type="PANTHER" id="PTHR43294:SF20">
    <property type="entry name" value="P-TYPE ATPASE"/>
    <property type="match status" value="1"/>
</dbReference>
<evidence type="ECO:0000256" key="8">
    <source>
        <dbReference type="ARBA" id="ARBA00023136"/>
    </source>
</evidence>
<dbReference type="SUPFAM" id="SSF81653">
    <property type="entry name" value="Calcium ATPase, transduction domain A"/>
    <property type="match status" value="1"/>
</dbReference>
<dbReference type="EMBL" id="SHKM01000001">
    <property type="protein sequence ID" value="RZT90587.1"/>
    <property type="molecule type" value="Genomic_DNA"/>
</dbReference>
<dbReference type="PROSITE" id="PS00154">
    <property type="entry name" value="ATPASE_E1_E2"/>
    <property type="match status" value="1"/>
</dbReference>
<dbReference type="SUPFAM" id="SSF56784">
    <property type="entry name" value="HAD-like"/>
    <property type="match status" value="1"/>
</dbReference>
<evidence type="ECO:0000256" key="5">
    <source>
        <dbReference type="ARBA" id="ARBA00022840"/>
    </source>
</evidence>
<protein>
    <submittedName>
        <fullName evidence="11">Calcium-translocating P-type ATPase</fullName>
    </submittedName>
</protein>
<dbReference type="Pfam" id="PF00690">
    <property type="entry name" value="Cation_ATPase_N"/>
    <property type="match status" value="1"/>
</dbReference>
<dbReference type="InterPro" id="IPR001757">
    <property type="entry name" value="P_typ_ATPase"/>
</dbReference>
<dbReference type="Proteomes" id="UP000292136">
    <property type="component" value="Unassembled WGS sequence"/>
</dbReference>
<keyword evidence="6" id="KW-1278">Translocase</keyword>